<sequence>MVEVMPADAVLEPGMYEMWLVSELADKGTLADAMKSGLFKQADAPGRNLPVILLCLLDVARGLEYLHSCNIMHGDLKPQNVLLKTAVTDRRGFMCKLGDFGLSRILRETETHVNTGSYGTVTHASPELLSEGRLTKACDVFAFGIVLWELVTGQRLFPDMHHMQIIVQVTQKGYRPPIPADFPPPLADLVRRCWAEDPHARPSAGAIVQELIDYCTNYNAIHHGAAPPSSPPPADATNRAPAADGTSPVSDSAASTIAAA</sequence>
<dbReference type="OrthoDB" id="1711006at2759"/>
<dbReference type="OMA" id="PREWTRE"/>
<dbReference type="SMART" id="SM00220">
    <property type="entry name" value="S_TKc"/>
    <property type="match status" value="1"/>
</dbReference>
<dbReference type="eggNOG" id="KOG0192">
    <property type="taxonomic scope" value="Eukaryota"/>
</dbReference>
<dbReference type="InterPro" id="IPR051681">
    <property type="entry name" value="Ser/Thr_Kinases-Pseudokinases"/>
</dbReference>
<dbReference type="PROSITE" id="PS50011">
    <property type="entry name" value="PROTEIN_KINASE_DOM"/>
    <property type="match status" value="1"/>
</dbReference>
<dbReference type="InterPro" id="IPR011009">
    <property type="entry name" value="Kinase-like_dom_sf"/>
</dbReference>
<dbReference type="GeneID" id="17357886"/>
<reference evidence="3 4" key="1">
    <citation type="journal article" date="2010" name="Plant Cell">
        <title>The Chlorella variabilis NC64A genome reveals adaptation to photosymbiosis, coevolution with viruses, and cryptic sex.</title>
        <authorList>
            <person name="Blanc G."/>
            <person name="Duncan G."/>
            <person name="Agarkova I."/>
            <person name="Borodovsky M."/>
            <person name="Gurnon J."/>
            <person name="Kuo A."/>
            <person name="Lindquist E."/>
            <person name="Lucas S."/>
            <person name="Pangilinan J."/>
            <person name="Polle J."/>
            <person name="Salamov A."/>
            <person name="Terry A."/>
            <person name="Yamada T."/>
            <person name="Dunigan D.D."/>
            <person name="Grigoriev I.V."/>
            <person name="Claverie J.M."/>
            <person name="Van Etten J.L."/>
        </authorList>
    </citation>
    <scope>NUCLEOTIDE SEQUENCE [LARGE SCALE GENOMIC DNA]</scope>
    <source>
        <strain evidence="3 4">NC64A</strain>
    </source>
</reference>
<dbReference type="PRINTS" id="PR00109">
    <property type="entry name" value="TYRKINASE"/>
</dbReference>
<evidence type="ECO:0000256" key="1">
    <source>
        <dbReference type="SAM" id="MobiDB-lite"/>
    </source>
</evidence>
<organism evidence="4">
    <name type="scientific">Chlorella variabilis</name>
    <name type="common">Green alga</name>
    <dbReference type="NCBI Taxonomy" id="554065"/>
    <lineage>
        <taxon>Eukaryota</taxon>
        <taxon>Viridiplantae</taxon>
        <taxon>Chlorophyta</taxon>
        <taxon>core chlorophytes</taxon>
        <taxon>Trebouxiophyceae</taxon>
        <taxon>Chlorellales</taxon>
        <taxon>Chlorellaceae</taxon>
        <taxon>Chlorella clade</taxon>
        <taxon>Chlorella</taxon>
    </lineage>
</organism>
<dbReference type="SUPFAM" id="SSF56112">
    <property type="entry name" value="Protein kinase-like (PK-like)"/>
    <property type="match status" value="1"/>
</dbReference>
<dbReference type="PROSITE" id="PS00108">
    <property type="entry name" value="PROTEIN_KINASE_ST"/>
    <property type="match status" value="1"/>
</dbReference>
<evidence type="ECO:0000313" key="4">
    <source>
        <dbReference type="Proteomes" id="UP000008141"/>
    </source>
</evidence>
<dbReference type="GO" id="GO:0004674">
    <property type="term" value="F:protein serine/threonine kinase activity"/>
    <property type="evidence" value="ECO:0007669"/>
    <property type="project" value="TreeGrafter"/>
</dbReference>
<dbReference type="InParanoid" id="E1Z6A0"/>
<dbReference type="Gene3D" id="1.10.510.10">
    <property type="entry name" value="Transferase(Phosphotransferase) domain 1"/>
    <property type="match status" value="1"/>
</dbReference>
<dbReference type="GO" id="GO:0005524">
    <property type="term" value="F:ATP binding"/>
    <property type="evidence" value="ECO:0007669"/>
    <property type="project" value="InterPro"/>
</dbReference>
<dbReference type="InterPro" id="IPR001245">
    <property type="entry name" value="Ser-Thr/Tyr_kinase_cat_dom"/>
</dbReference>
<evidence type="ECO:0000313" key="3">
    <source>
        <dbReference type="EMBL" id="EFN58893.1"/>
    </source>
</evidence>
<dbReference type="Pfam" id="PF07714">
    <property type="entry name" value="PK_Tyr_Ser-Thr"/>
    <property type="match status" value="1"/>
</dbReference>
<dbReference type="PANTHER" id="PTHR44329:SF214">
    <property type="entry name" value="PROTEIN KINASE DOMAIN-CONTAINING PROTEIN"/>
    <property type="match status" value="1"/>
</dbReference>
<keyword evidence="4" id="KW-1185">Reference proteome</keyword>
<evidence type="ECO:0000259" key="2">
    <source>
        <dbReference type="PROSITE" id="PS50011"/>
    </source>
</evidence>
<name>E1Z6A0_CHLVA</name>
<dbReference type="InterPro" id="IPR000719">
    <property type="entry name" value="Prot_kinase_dom"/>
</dbReference>
<dbReference type="EMBL" id="GL433837">
    <property type="protein sequence ID" value="EFN58893.1"/>
    <property type="molecule type" value="Genomic_DNA"/>
</dbReference>
<dbReference type="STRING" id="554065.E1Z6A0"/>
<feature type="domain" description="Protein kinase" evidence="2">
    <location>
        <begin position="1"/>
        <end position="212"/>
    </location>
</feature>
<dbReference type="InterPro" id="IPR008271">
    <property type="entry name" value="Ser/Thr_kinase_AS"/>
</dbReference>
<gene>
    <name evidence="3" type="ORF">CHLNCDRAFT_29915</name>
</gene>
<dbReference type="AlphaFoldDB" id="E1Z6A0"/>
<feature type="compositionally biased region" description="Polar residues" evidence="1">
    <location>
        <begin position="247"/>
        <end position="260"/>
    </location>
</feature>
<feature type="non-terminal residue" evidence="3">
    <location>
        <position position="260"/>
    </location>
</feature>
<dbReference type="Proteomes" id="UP000008141">
    <property type="component" value="Unassembled WGS sequence"/>
</dbReference>
<dbReference type="KEGG" id="cvr:CHLNCDRAFT_29915"/>
<protein>
    <recommendedName>
        <fullName evidence="2">Protein kinase domain-containing protein</fullName>
    </recommendedName>
</protein>
<dbReference type="RefSeq" id="XP_005850995.1">
    <property type="nucleotide sequence ID" value="XM_005850933.1"/>
</dbReference>
<feature type="region of interest" description="Disordered" evidence="1">
    <location>
        <begin position="225"/>
        <end position="260"/>
    </location>
</feature>
<accession>E1Z6A0</accession>
<dbReference type="PANTHER" id="PTHR44329">
    <property type="entry name" value="SERINE/THREONINE-PROTEIN KINASE TNNI3K-RELATED"/>
    <property type="match status" value="1"/>
</dbReference>
<proteinExistence type="predicted"/>